<proteinExistence type="predicted"/>
<dbReference type="SUPFAM" id="SSF81383">
    <property type="entry name" value="F-box domain"/>
    <property type="match status" value="1"/>
</dbReference>
<name>A0A1M7XV43_9VIRU</name>
<keyword evidence="3" id="KW-1185">Reference proteome</keyword>
<evidence type="ECO:0000259" key="1">
    <source>
        <dbReference type="Pfam" id="PF12937"/>
    </source>
</evidence>
<dbReference type="GeneID" id="30523471"/>
<gene>
    <name evidence="2" type="ORF">BQ3484_488</name>
</gene>
<accession>A0A1M7XV43</accession>
<sequence>MEGVKLLPEQKLESSLNLLPEQKLESSLNLLPEQKLESSLNLLPEQKLESSLNLLPEEVLCMIFSYLSAYMFVARGVCRKWRRIYSDFPGKTLLLLLAYIYKDEATALKEEYKLPGTIGGLYKRMGFSYLGVEKLIEAIIAEGNPQTLTWMLKNRELHCTKRILFSKAVRSKNYKVLNWMKDRGMINSGKYFRDLLQAYSPMASLEFCVRNYAKFGDKQMLSWYLSSSLPRDPSDIS</sequence>
<feature type="domain" description="F-box" evidence="1">
    <location>
        <begin position="53"/>
        <end position="87"/>
    </location>
</feature>
<dbReference type="KEGG" id="vg:30523471"/>
<organism evidence="2 3">
    <name type="scientific">Cedratvirus A11</name>
    <dbReference type="NCBI Taxonomy" id="1903266"/>
    <lineage>
        <taxon>Viruses</taxon>
        <taxon>Pithoviruses</taxon>
        <taxon>Orthocedratvirinae</taxon>
        <taxon>Alphacedratvirus</taxon>
        <taxon>Alphacedratvirus aljazairmassiliense</taxon>
    </lineage>
</organism>
<dbReference type="Pfam" id="PF12937">
    <property type="entry name" value="F-box-like"/>
    <property type="match status" value="1"/>
</dbReference>
<dbReference type="Proteomes" id="UP000201465">
    <property type="component" value="Segment"/>
</dbReference>
<evidence type="ECO:0000313" key="2">
    <source>
        <dbReference type="EMBL" id="SHO33556.1"/>
    </source>
</evidence>
<evidence type="ECO:0000313" key="3">
    <source>
        <dbReference type="Proteomes" id="UP000201465"/>
    </source>
</evidence>
<dbReference type="InterPro" id="IPR036047">
    <property type="entry name" value="F-box-like_dom_sf"/>
</dbReference>
<dbReference type="RefSeq" id="YP_009329428.1">
    <property type="nucleotide sequence ID" value="NC_032108.1"/>
</dbReference>
<dbReference type="EMBL" id="LT671577">
    <property type="protein sequence ID" value="SHO33556.1"/>
    <property type="molecule type" value="Genomic_DNA"/>
</dbReference>
<dbReference type="Gene3D" id="1.20.1280.50">
    <property type="match status" value="1"/>
</dbReference>
<dbReference type="InterPro" id="IPR001810">
    <property type="entry name" value="F-box_dom"/>
</dbReference>
<reference evidence="2 3" key="1">
    <citation type="submission" date="2016-11" db="EMBL/GenBank/DDBJ databases">
        <authorList>
            <consortium name="Urmite Genomes"/>
        </authorList>
    </citation>
    <scope>NUCLEOTIDE SEQUENCE [LARGE SCALE GENOMIC DNA]</scope>
    <source>
        <strain evidence="2 3">A11</strain>
    </source>
</reference>
<protein>
    <submittedName>
        <fullName evidence="2">F-box domain</fullName>
    </submittedName>
</protein>